<dbReference type="AlphaFoldDB" id="A0A1H6JMN8"/>
<keyword evidence="1" id="KW-0732">Signal</keyword>
<protein>
    <submittedName>
        <fullName evidence="2">Uncharacterized protein</fullName>
    </submittedName>
</protein>
<organism evidence="2 3">
    <name type="scientific">Epilithonimonas hominis</name>
    <dbReference type="NCBI Taxonomy" id="420404"/>
    <lineage>
        <taxon>Bacteria</taxon>
        <taxon>Pseudomonadati</taxon>
        <taxon>Bacteroidota</taxon>
        <taxon>Flavobacteriia</taxon>
        <taxon>Flavobacteriales</taxon>
        <taxon>Weeksellaceae</taxon>
        <taxon>Chryseobacterium group</taxon>
        <taxon>Epilithonimonas</taxon>
    </lineage>
</organism>
<proteinExistence type="predicted"/>
<gene>
    <name evidence="2" type="ORF">SAMN05421793_11452</name>
</gene>
<accession>A0A1H6JMN8</accession>
<reference evidence="3" key="1">
    <citation type="submission" date="2016-10" db="EMBL/GenBank/DDBJ databases">
        <authorList>
            <person name="Varghese N."/>
            <person name="Submissions S."/>
        </authorList>
    </citation>
    <scope>NUCLEOTIDE SEQUENCE [LARGE SCALE GENOMIC DNA]</scope>
    <source>
        <strain evidence="3">DSM 19326</strain>
    </source>
</reference>
<dbReference type="STRING" id="420404.SAMN05421793_11452"/>
<name>A0A1H6JMN8_9FLAO</name>
<dbReference type="Proteomes" id="UP000198555">
    <property type="component" value="Unassembled WGS sequence"/>
</dbReference>
<keyword evidence="3" id="KW-1185">Reference proteome</keyword>
<evidence type="ECO:0000313" key="2">
    <source>
        <dbReference type="EMBL" id="SEH60301.1"/>
    </source>
</evidence>
<feature type="signal peptide" evidence="1">
    <location>
        <begin position="1"/>
        <end position="18"/>
    </location>
</feature>
<dbReference type="EMBL" id="FNWX01000014">
    <property type="protein sequence ID" value="SEH60301.1"/>
    <property type="molecule type" value="Genomic_DNA"/>
</dbReference>
<dbReference type="RefSeq" id="WP_260255187.1">
    <property type="nucleotide sequence ID" value="NZ_FNWX01000014.1"/>
</dbReference>
<sequence length="59" mass="6508">MKNLFAIIIISAFIWSCAAGLGKTTNDSKPHISAQKKTDSADEWEITVLDTDYETFVAT</sequence>
<evidence type="ECO:0000256" key="1">
    <source>
        <dbReference type="SAM" id="SignalP"/>
    </source>
</evidence>
<feature type="chain" id="PRO_5011581987" evidence="1">
    <location>
        <begin position="19"/>
        <end position="59"/>
    </location>
</feature>
<evidence type="ECO:0000313" key="3">
    <source>
        <dbReference type="Proteomes" id="UP000198555"/>
    </source>
</evidence>